<gene>
    <name evidence="2" type="ORF">PtA15_8A469</name>
</gene>
<feature type="compositionally biased region" description="Polar residues" evidence="1">
    <location>
        <begin position="300"/>
        <end position="321"/>
    </location>
</feature>
<protein>
    <submittedName>
        <fullName evidence="2">Uncharacterized protein</fullName>
    </submittedName>
</protein>
<evidence type="ECO:0000256" key="1">
    <source>
        <dbReference type="SAM" id="MobiDB-lite"/>
    </source>
</evidence>
<feature type="region of interest" description="Disordered" evidence="1">
    <location>
        <begin position="393"/>
        <end position="412"/>
    </location>
</feature>
<dbReference type="EMBL" id="CP110428">
    <property type="protein sequence ID" value="WAQ87565.1"/>
    <property type="molecule type" value="Genomic_DNA"/>
</dbReference>
<feature type="compositionally biased region" description="Low complexity" evidence="1">
    <location>
        <begin position="109"/>
        <end position="130"/>
    </location>
</feature>
<dbReference type="GeneID" id="77812797"/>
<feature type="compositionally biased region" description="Polar residues" evidence="1">
    <location>
        <begin position="96"/>
        <end position="105"/>
    </location>
</feature>
<feature type="compositionally biased region" description="Polar residues" evidence="1">
    <location>
        <begin position="509"/>
        <end position="524"/>
    </location>
</feature>
<reference evidence="2" key="1">
    <citation type="submission" date="2022-10" db="EMBL/GenBank/DDBJ databases">
        <title>Puccinia triticina Genome sequencing and assembly.</title>
        <authorList>
            <person name="Li C."/>
        </authorList>
    </citation>
    <scope>NUCLEOTIDE SEQUENCE</scope>
    <source>
        <strain evidence="2">Pt15</strain>
    </source>
</reference>
<feature type="region of interest" description="Disordered" evidence="1">
    <location>
        <begin position="1"/>
        <end position="225"/>
    </location>
</feature>
<feature type="compositionally biased region" description="Low complexity" evidence="1">
    <location>
        <begin position="41"/>
        <end position="52"/>
    </location>
</feature>
<feature type="region of interest" description="Disordered" evidence="1">
    <location>
        <begin position="421"/>
        <end position="528"/>
    </location>
</feature>
<feature type="compositionally biased region" description="Basic residues" evidence="1">
    <location>
        <begin position="64"/>
        <end position="73"/>
    </location>
</feature>
<feature type="region of interest" description="Disordered" evidence="1">
    <location>
        <begin position="300"/>
        <end position="348"/>
    </location>
</feature>
<proteinExistence type="predicted"/>
<accession>A0ABY7CRB1</accession>
<dbReference type="Proteomes" id="UP001164743">
    <property type="component" value="Chromosome 8A"/>
</dbReference>
<evidence type="ECO:0000313" key="3">
    <source>
        <dbReference type="Proteomes" id="UP001164743"/>
    </source>
</evidence>
<evidence type="ECO:0000313" key="2">
    <source>
        <dbReference type="EMBL" id="WAQ87565.1"/>
    </source>
</evidence>
<sequence length="580" mass="62555">MVRAPIGQGLAIGGGHRQEQLTTNHELGQHRMPAKTSKNPATATTNTIQAQQRKSASQATLVKKPGRTARKGAFKGALDPDPDDDQDSNNHHQPQSHTHTPSQDEASWPEPSTSQPEPSTSQPEPSTSQPEPQPEPSPQRDTPLERPEPESRGRSKSRHRPHEDRSTRSEVSQHSGAHQAPLQTLPEPPDQQSPTRRDSLRSKGKGKASPGSSQKQAVSAKRSSINSVRSLSSLVIFHNDCLLRSSTSRTGLKRVDSSASVVLPPKIDTTEAVISLNGKATFNPTLMSISDFPAETLSTPNTALSSPVPTSSKAPFSTTLPDSPHAPSLQQPGHRAPSCSPSPARLDQSECARRLKKYSHVNRPSQLINMKAANDASVGLLSSLLSPGLTFAKSRRSGETSTGQQGPGYFDSFRSLVGMSTLLDPDEPAGPSSNKPEPGLDRPLRRSSGEPEPARPRTTAKREARGQTGPLPFIPFNLLPSDDPLPPSSLPHRASSSESSESANPRPSTLASQPGNADQPQRLNQPALKAKQALSIKIWRNSLIDEVEQVLTDHESNTRFRNPLFESLIRVASSDHPHHP</sequence>
<keyword evidence="3" id="KW-1185">Reference proteome</keyword>
<feature type="compositionally biased region" description="Low complexity" evidence="1">
    <location>
        <begin position="490"/>
        <end position="508"/>
    </location>
</feature>
<organism evidence="2 3">
    <name type="scientific">Puccinia triticina</name>
    <dbReference type="NCBI Taxonomy" id="208348"/>
    <lineage>
        <taxon>Eukaryota</taxon>
        <taxon>Fungi</taxon>
        <taxon>Dikarya</taxon>
        <taxon>Basidiomycota</taxon>
        <taxon>Pucciniomycotina</taxon>
        <taxon>Pucciniomycetes</taxon>
        <taxon>Pucciniales</taxon>
        <taxon>Pucciniaceae</taxon>
        <taxon>Puccinia</taxon>
    </lineage>
</organism>
<dbReference type="RefSeq" id="XP_053023120.1">
    <property type="nucleotide sequence ID" value="XM_053171902.1"/>
</dbReference>
<name>A0ABY7CRB1_9BASI</name>
<feature type="compositionally biased region" description="Basic and acidic residues" evidence="1">
    <location>
        <begin position="142"/>
        <end position="153"/>
    </location>
</feature>
<feature type="compositionally biased region" description="Basic and acidic residues" evidence="1">
    <location>
        <begin position="438"/>
        <end position="465"/>
    </location>
</feature>